<protein>
    <recommendedName>
        <fullName evidence="1">DUF4371 domain-containing protein</fullName>
    </recommendedName>
</protein>
<dbReference type="Proteomes" id="UP000007819">
    <property type="component" value="Chromosome A1"/>
</dbReference>
<dbReference type="InterPro" id="IPR025398">
    <property type="entry name" value="DUF4371"/>
</dbReference>
<dbReference type="RefSeq" id="XP_008180985.1">
    <property type="nucleotide sequence ID" value="XM_008182763.1"/>
</dbReference>
<keyword evidence="3" id="KW-1185">Reference proteome</keyword>
<dbReference type="AlphaFoldDB" id="A0A8R2B480"/>
<dbReference type="OrthoDB" id="6627721at2759"/>
<organism evidence="2 3">
    <name type="scientific">Acyrthosiphon pisum</name>
    <name type="common">Pea aphid</name>
    <dbReference type="NCBI Taxonomy" id="7029"/>
    <lineage>
        <taxon>Eukaryota</taxon>
        <taxon>Metazoa</taxon>
        <taxon>Ecdysozoa</taxon>
        <taxon>Arthropoda</taxon>
        <taxon>Hexapoda</taxon>
        <taxon>Insecta</taxon>
        <taxon>Pterygota</taxon>
        <taxon>Neoptera</taxon>
        <taxon>Paraneoptera</taxon>
        <taxon>Hemiptera</taxon>
        <taxon>Sternorrhyncha</taxon>
        <taxon>Aphidomorpha</taxon>
        <taxon>Aphidoidea</taxon>
        <taxon>Aphididae</taxon>
        <taxon>Macrosiphini</taxon>
        <taxon>Acyrthosiphon</taxon>
    </lineage>
</organism>
<sequence>MLKLLSKHHALLSCHLRKIEDSKNHSHLTFLSNVSQNTMICILGELIRSKILKSVKSAQVFSIMIDTTTDIFNLEQFSLVLRFVNDQGMVEERLVALKIATDSTGKGMFKLFRDICETYGLDWKNQLCAQSYDGAAVMQGQYSGIRTLVQEHNPRAVPIYGALLIL</sequence>
<dbReference type="EnsemblMetazoa" id="XM_008182763.1">
    <property type="protein sequence ID" value="XP_008180985.1"/>
    <property type="gene ID" value="LOC103308756"/>
</dbReference>
<evidence type="ECO:0000259" key="1">
    <source>
        <dbReference type="Pfam" id="PF14291"/>
    </source>
</evidence>
<dbReference type="GeneID" id="103308756"/>
<reference evidence="2" key="2">
    <citation type="submission" date="2022-06" db="UniProtKB">
        <authorList>
            <consortium name="EnsemblMetazoa"/>
        </authorList>
    </citation>
    <scope>IDENTIFICATION</scope>
</reference>
<name>A0A8R2B480_ACYPI</name>
<dbReference type="KEGG" id="api:103308756"/>
<feature type="domain" description="DUF4371" evidence="1">
    <location>
        <begin position="34"/>
        <end position="144"/>
    </location>
</feature>
<dbReference type="PANTHER" id="PTHR45749">
    <property type="match status" value="1"/>
</dbReference>
<proteinExistence type="predicted"/>
<evidence type="ECO:0000313" key="3">
    <source>
        <dbReference type="Proteomes" id="UP000007819"/>
    </source>
</evidence>
<accession>A0A8R2B480</accession>
<reference evidence="3" key="1">
    <citation type="submission" date="2010-06" db="EMBL/GenBank/DDBJ databases">
        <authorList>
            <person name="Jiang H."/>
            <person name="Abraham K."/>
            <person name="Ali S."/>
            <person name="Alsbrooks S.L."/>
            <person name="Anim B.N."/>
            <person name="Anosike U.S."/>
            <person name="Attaway T."/>
            <person name="Bandaranaike D.P."/>
            <person name="Battles P.K."/>
            <person name="Bell S.N."/>
            <person name="Bell A.V."/>
            <person name="Beltran B."/>
            <person name="Bickham C."/>
            <person name="Bustamante Y."/>
            <person name="Caleb T."/>
            <person name="Canada A."/>
            <person name="Cardenas V."/>
            <person name="Carter K."/>
            <person name="Chacko J."/>
            <person name="Chandrabose M.N."/>
            <person name="Chavez D."/>
            <person name="Chavez A."/>
            <person name="Chen L."/>
            <person name="Chu H.-S."/>
            <person name="Claassen K.J."/>
            <person name="Cockrell R."/>
            <person name="Collins M."/>
            <person name="Cooper J.A."/>
            <person name="Cree A."/>
            <person name="Curry S.M."/>
            <person name="Da Y."/>
            <person name="Dao M.D."/>
            <person name="Das B."/>
            <person name="Davila M.-L."/>
            <person name="Davy-Carroll L."/>
            <person name="Denson S."/>
            <person name="Dinh H."/>
            <person name="Ebong V.E."/>
            <person name="Edwards J.R."/>
            <person name="Egan A."/>
            <person name="El-Daye J."/>
            <person name="Escobedo L."/>
            <person name="Fernandez S."/>
            <person name="Fernando P.R."/>
            <person name="Flagg N."/>
            <person name="Forbes L.D."/>
            <person name="Fowler R.G."/>
            <person name="Fu Q."/>
            <person name="Gabisi R.A."/>
            <person name="Ganer J."/>
            <person name="Garbino Pronczuk A."/>
            <person name="Garcia R.M."/>
            <person name="Garner T."/>
            <person name="Garrett T.E."/>
            <person name="Gonzalez D.A."/>
            <person name="Hamid H."/>
            <person name="Hawkins E.S."/>
            <person name="Hirani K."/>
            <person name="Hogues M.E."/>
            <person name="Hollins B."/>
            <person name="Hsiao C.-H."/>
            <person name="Jabil R."/>
            <person name="James M.L."/>
            <person name="Jhangiani S.N."/>
            <person name="Johnson B."/>
            <person name="Johnson Q."/>
            <person name="Joshi V."/>
            <person name="Kalu J.B."/>
            <person name="Kam C."/>
            <person name="Kashfia A."/>
            <person name="Keebler J."/>
            <person name="Kisamo H."/>
            <person name="Kovar C.L."/>
            <person name="Lago L.A."/>
            <person name="Lai C.-Y."/>
            <person name="Laidlaw J."/>
            <person name="Lara F."/>
            <person name="Le T.-K."/>
            <person name="Lee S.L."/>
            <person name="Legall F.H."/>
            <person name="Lemon S.J."/>
            <person name="Lewis L.R."/>
            <person name="Li B."/>
            <person name="Liu Y."/>
            <person name="Liu Y.-S."/>
            <person name="Lopez J."/>
            <person name="Lozado R.J."/>
            <person name="Lu J."/>
            <person name="Madu R.C."/>
            <person name="Maheshwari M."/>
            <person name="Maheshwari R."/>
            <person name="Malloy K."/>
            <person name="Martinez E."/>
            <person name="Mathew T."/>
            <person name="Mercado I.C."/>
            <person name="Mercado C."/>
            <person name="Meyer B."/>
            <person name="Montgomery K."/>
            <person name="Morgan M.B."/>
            <person name="Munidasa M."/>
            <person name="Nazareth L.V."/>
            <person name="Nelson J."/>
            <person name="Ng B.M."/>
            <person name="Nguyen N.B."/>
            <person name="Nguyen P.Q."/>
            <person name="Nguyen T."/>
            <person name="Obregon M."/>
            <person name="Okwuonu G.O."/>
            <person name="Onwere C.G."/>
            <person name="Orozco G."/>
            <person name="Parra A."/>
            <person name="Patel S."/>
            <person name="Patil S."/>
            <person name="Perez A."/>
            <person name="Perez Y."/>
            <person name="Pham C."/>
            <person name="Primus E.L."/>
            <person name="Pu L.-L."/>
            <person name="Puazo M."/>
            <person name="Qin X."/>
            <person name="Quiroz J.B."/>
            <person name="Reese J."/>
            <person name="Richards S."/>
            <person name="Rives C.M."/>
            <person name="Robberts R."/>
            <person name="Ruiz S.J."/>
            <person name="Ruiz M.J."/>
            <person name="Santibanez J."/>
            <person name="Schneider B.W."/>
            <person name="Sisson I."/>
            <person name="Smith M."/>
            <person name="Sodergren E."/>
            <person name="Song X.-Z."/>
            <person name="Song B.B."/>
            <person name="Summersgill H."/>
            <person name="Thelus R."/>
            <person name="Thornton R.D."/>
            <person name="Trejos Z.Y."/>
            <person name="Usmani K."/>
            <person name="Vattathil S."/>
            <person name="Villasana D."/>
            <person name="Walker D.L."/>
            <person name="Wang S."/>
            <person name="Wang K."/>
            <person name="White C.S."/>
            <person name="Williams A.C."/>
            <person name="Williamson J."/>
            <person name="Wilson K."/>
            <person name="Woghiren I.O."/>
            <person name="Woodworth J.R."/>
            <person name="Worley K.C."/>
            <person name="Wright R.A."/>
            <person name="Wu W."/>
            <person name="Young L."/>
            <person name="Zhang L."/>
            <person name="Zhang J."/>
            <person name="Zhu Y."/>
            <person name="Muzny D.M."/>
            <person name="Weinstock G."/>
            <person name="Gibbs R.A."/>
        </authorList>
    </citation>
    <scope>NUCLEOTIDE SEQUENCE [LARGE SCALE GENOMIC DNA]</scope>
    <source>
        <strain evidence="3">LSR1</strain>
    </source>
</reference>
<dbReference type="PANTHER" id="PTHR45749:SF21">
    <property type="entry name" value="DUF4371 DOMAIN-CONTAINING PROTEIN"/>
    <property type="match status" value="1"/>
</dbReference>
<evidence type="ECO:0000313" key="2">
    <source>
        <dbReference type="EnsemblMetazoa" id="XP_008180985.1"/>
    </source>
</evidence>
<dbReference type="Pfam" id="PF14291">
    <property type="entry name" value="DUF4371"/>
    <property type="match status" value="1"/>
</dbReference>